<gene>
    <name evidence="1" type="ORF">TNCV_2680941</name>
</gene>
<keyword evidence="2" id="KW-1185">Reference proteome</keyword>
<proteinExistence type="predicted"/>
<protein>
    <submittedName>
        <fullName evidence="1">Integrase catalytic domain-containing protein</fullName>
    </submittedName>
</protein>
<accession>A0A8X6S2J1</accession>
<dbReference type="AlphaFoldDB" id="A0A8X6S2J1"/>
<sequence>MTSYEFSPLLIEFYVHELLALVIQNATERRGESNIYYLYDKLESHLRSLESIGLTSEKYEAILFPLLESCIPEELMKVWLRNPTQSSAENELTGDYGNKLKNLLCFLKREIEGEDRLQLAKNGMKFEFSKSI</sequence>
<name>A0A8X6S2J1_TRICX</name>
<dbReference type="EMBL" id="BMAU01021258">
    <property type="protein sequence ID" value="GFY06302.1"/>
    <property type="molecule type" value="Genomic_DNA"/>
</dbReference>
<evidence type="ECO:0000313" key="1">
    <source>
        <dbReference type="EMBL" id="GFY06302.1"/>
    </source>
</evidence>
<evidence type="ECO:0000313" key="2">
    <source>
        <dbReference type="Proteomes" id="UP000887159"/>
    </source>
</evidence>
<organism evidence="1 2">
    <name type="scientific">Trichonephila clavipes</name>
    <name type="common">Golden silk orbweaver</name>
    <name type="synonym">Nephila clavipes</name>
    <dbReference type="NCBI Taxonomy" id="2585209"/>
    <lineage>
        <taxon>Eukaryota</taxon>
        <taxon>Metazoa</taxon>
        <taxon>Ecdysozoa</taxon>
        <taxon>Arthropoda</taxon>
        <taxon>Chelicerata</taxon>
        <taxon>Arachnida</taxon>
        <taxon>Araneae</taxon>
        <taxon>Araneomorphae</taxon>
        <taxon>Entelegynae</taxon>
        <taxon>Araneoidea</taxon>
        <taxon>Nephilidae</taxon>
        <taxon>Trichonephila</taxon>
    </lineage>
</organism>
<comment type="caution">
    <text evidence="1">The sequence shown here is derived from an EMBL/GenBank/DDBJ whole genome shotgun (WGS) entry which is preliminary data.</text>
</comment>
<reference evidence="1" key="1">
    <citation type="submission" date="2020-08" db="EMBL/GenBank/DDBJ databases">
        <title>Multicomponent nature underlies the extraordinary mechanical properties of spider dragline silk.</title>
        <authorList>
            <person name="Kono N."/>
            <person name="Nakamura H."/>
            <person name="Mori M."/>
            <person name="Yoshida Y."/>
            <person name="Ohtoshi R."/>
            <person name="Malay A.D."/>
            <person name="Moran D.A.P."/>
            <person name="Tomita M."/>
            <person name="Numata K."/>
            <person name="Arakawa K."/>
        </authorList>
    </citation>
    <scope>NUCLEOTIDE SEQUENCE</scope>
</reference>
<dbReference type="Proteomes" id="UP000887159">
    <property type="component" value="Unassembled WGS sequence"/>
</dbReference>